<dbReference type="PATRIC" id="fig|1349767.4.peg.3797"/>
<protein>
    <submittedName>
        <fullName evidence="1">Uncharacterized protein</fullName>
    </submittedName>
</protein>
<keyword evidence="2" id="KW-1185">Reference proteome</keyword>
<dbReference type="RefSeq" id="WP_038491395.1">
    <property type="nucleotide sequence ID" value="NZ_BCTH01000028.1"/>
</dbReference>
<evidence type="ECO:0000313" key="2">
    <source>
        <dbReference type="Proteomes" id="UP000027604"/>
    </source>
</evidence>
<accession>W0V5N8</accession>
<dbReference type="STRING" id="1349767.GJA_2032"/>
<dbReference type="AlphaFoldDB" id="W0V5N8"/>
<evidence type="ECO:0000313" key="1">
    <source>
        <dbReference type="EMBL" id="CDG82668.1"/>
    </source>
</evidence>
<dbReference type="HOGENOM" id="CLU_2666194_0_0_4"/>
<sequence length="75" mass="8254">MNVLTQEYRGYTIRVTPFQDHDDLWDFTYQLSKDGGPAIDGSQTLGGHLTAEIAGFAGVEVARIEVDNLLALDRA</sequence>
<gene>
    <name evidence="1" type="ORF">GJA_2032</name>
</gene>
<dbReference type="OrthoDB" id="8778209at2"/>
<dbReference type="Proteomes" id="UP000027604">
    <property type="component" value="Chromosome I"/>
</dbReference>
<organism evidence="1 2">
    <name type="scientific">Janthinobacterium agaricidamnosum NBRC 102515 = DSM 9628</name>
    <dbReference type="NCBI Taxonomy" id="1349767"/>
    <lineage>
        <taxon>Bacteria</taxon>
        <taxon>Pseudomonadati</taxon>
        <taxon>Pseudomonadota</taxon>
        <taxon>Betaproteobacteria</taxon>
        <taxon>Burkholderiales</taxon>
        <taxon>Oxalobacteraceae</taxon>
        <taxon>Janthinobacterium</taxon>
    </lineage>
</organism>
<reference evidence="1 2" key="1">
    <citation type="journal article" date="2015" name="Genome Announc.">
        <title>Genome Sequence of Mushroom Soft-Rot Pathogen Janthinobacterium agaricidamnosum.</title>
        <authorList>
            <person name="Graupner K."/>
            <person name="Lackner G."/>
            <person name="Hertweck C."/>
        </authorList>
    </citation>
    <scope>NUCLEOTIDE SEQUENCE [LARGE SCALE GENOMIC DNA]</scope>
    <source>
        <strain evidence="2">NBRC 102515 / DSM 9628</strain>
    </source>
</reference>
<dbReference type="KEGG" id="jag:GJA_2032"/>
<name>W0V5N8_9BURK</name>
<proteinExistence type="predicted"/>
<dbReference type="EMBL" id="HG322949">
    <property type="protein sequence ID" value="CDG82668.1"/>
    <property type="molecule type" value="Genomic_DNA"/>
</dbReference>